<dbReference type="AlphaFoldDB" id="A0A9X2WIZ1"/>
<organism evidence="2 3">
    <name type="scientific">Shewanella holmiensis</name>
    <dbReference type="NCBI Taxonomy" id="2952222"/>
    <lineage>
        <taxon>Bacteria</taxon>
        <taxon>Pseudomonadati</taxon>
        <taxon>Pseudomonadota</taxon>
        <taxon>Gammaproteobacteria</taxon>
        <taxon>Alteromonadales</taxon>
        <taxon>Shewanellaceae</taxon>
        <taxon>Shewanella</taxon>
    </lineage>
</organism>
<protein>
    <submittedName>
        <fullName evidence="2">DUF445 domain-containing protein</fullName>
    </submittedName>
</protein>
<dbReference type="RefSeq" id="WP_261296743.1">
    <property type="nucleotide sequence ID" value="NZ_JAMTCD010000001.1"/>
</dbReference>
<sequence length="232" mass="25521">MNKSLLTNMIAASFVVVGYFMTQPLILTVGLFALSGAVTNWLAVYMLFEKVPGLYGSGVVPNRFEEFKAGIKHLMMVQFFTEENIDRFLTVSDSKAINLAPVIDKVDLAPSFDALVSTVEKSSLGPMLAMFGGTEALLPLKVPFIEKMKQSLVELSESEQFNQILLNELEQPNVIADIQAKVANIVDQRLNELTPELVKQIIQEMIKQHLGWLVVWGGVFGGLIGAFAALIS</sequence>
<name>A0A9X2WIZ1_9GAMM</name>
<feature type="transmembrane region" description="Helical" evidence="1">
    <location>
        <begin position="5"/>
        <end position="21"/>
    </location>
</feature>
<comment type="caution">
    <text evidence="2">The sequence shown here is derived from an EMBL/GenBank/DDBJ whole genome shotgun (WGS) entry which is preliminary data.</text>
</comment>
<dbReference type="Proteomes" id="UP001155546">
    <property type="component" value="Unassembled WGS sequence"/>
</dbReference>
<dbReference type="PANTHER" id="PTHR38568">
    <property type="entry name" value="DUF445 DOMAIN-CONTAINING PROTEIN-RELATED"/>
    <property type="match status" value="1"/>
</dbReference>
<evidence type="ECO:0000256" key="1">
    <source>
        <dbReference type="SAM" id="Phobius"/>
    </source>
</evidence>
<feature type="transmembrane region" description="Helical" evidence="1">
    <location>
        <begin position="210"/>
        <end position="231"/>
    </location>
</feature>
<evidence type="ECO:0000313" key="2">
    <source>
        <dbReference type="EMBL" id="MCT7940282.1"/>
    </source>
</evidence>
<accession>A0A9X2WIZ1</accession>
<reference evidence="2" key="1">
    <citation type="journal article" date="2023" name="Int. J. Syst. Evol. Microbiol.">
        <title>&lt;i&gt;Shewanella septentrionalis&lt;/i&gt; sp. nov. and &lt;i&gt;Shewanella holmiensis&lt;/i&gt; sp. nov., isolated from Baltic Sea water and sediments.</title>
        <authorList>
            <person name="Martin-Rodriguez A.J."/>
            <person name="Thorell K."/>
            <person name="Joffre E."/>
            <person name="Jensie-Markopoulos S."/>
            <person name="Moore E.R.B."/>
            <person name="Sjoling A."/>
        </authorList>
    </citation>
    <scope>NUCLEOTIDE SEQUENCE</scope>
    <source>
        <strain evidence="2">SP1S2-7</strain>
    </source>
</reference>
<keyword evidence="1" id="KW-0472">Membrane</keyword>
<proteinExistence type="predicted"/>
<keyword evidence="1" id="KW-0812">Transmembrane</keyword>
<keyword evidence="3" id="KW-1185">Reference proteome</keyword>
<evidence type="ECO:0000313" key="3">
    <source>
        <dbReference type="Proteomes" id="UP001155546"/>
    </source>
</evidence>
<keyword evidence="1" id="KW-1133">Transmembrane helix</keyword>
<feature type="transmembrane region" description="Helical" evidence="1">
    <location>
        <begin position="27"/>
        <end position="48"/>
    </location>
</feature>
<dbReference type="PANTHER" id="PTHR38568:SF1">
    <property type="entry name" value="DUF445 DOMAIN-CONTAINING PROTEIN"/>
    <property type="match status" value="1"/>
</dbReference>
<dbReference type="EMBL" id="JAMTCD010000001">
    <property type="protein sequence ID" value="MCT7940282.1"/>
    <property type="molecule type" value="Genomic_DNA"/>
</dbReference>
<gene>
    <name evidence="2" type="ORF">NE535_00510</name>
</gene>